<evidence type="ECO:0008006" key="5">
    <source>
        <dbReference type="Google" id="ProtNLM"/>
    </source>
</evidence>
<protein>
    <recommendedName>
        <fullName evidence="5">Death domain-containing protein</fullName>
    </recommendedName>
</protein>
<evidence type="ECO:0000256" key="1">
    <source>
        <dbReference type="SAM" id="MobiDB-lite"/>
    </source>
</evidence>
<keyword evidence="2" id="KW-0812">Transmembrane</keyword>
<keyword evidence="2" id="KW-1133">Transmembrane helix</keyword>
<dbReference type="WBParaSite" id="TREG1_52550.2">
    <property type="protein sequence ID" value="TREG1_52550.2"/>
    <property type="gene ID" value="TREG1_52550"/>
</dbReference>
<name>A0AA85K052_TRIRE</name>
<evidence type="ECO:0000256" key="2">
    <source>
        <dbReference type="SAM" id="Phobius"/>
    </source>
</evidence>
<dbReference type="Proteomes" id="UP000050795">
    <property type="component" value="Unassembled WGS sequence"/>
</dbReference>
<feature type="compositionally biased region" description="Polar residues" evidence="1">
    <location>
        <begin position="1"/>
        <end position="34"/>
    </location>
</feature>
<organism evidence="3 4">
    <name type="scientific">Trichobilharzia regenti</name>
    <name type="common">Nasal bird schistosome</name>
    <dbReference type="NCBI Taxonomy" id="157069"/>
    <lineage>
        <taxon>Eukaryota</taxon>
        <taxon>Metazoa</taxon>
        <taxon>Spiralia</taxon>
        <taxon>Lophotrochozoa</taxon>
        <taxon>Platyhelminthes</taxon>
        <taxon>Trematoda</taxon>
        <taxon>Digenea</taxon>
        <taxon>Strigeidida</taxon>
        <taxon>Schistosomatoidea</taxon>
        <taxon>Schistosomatidae</taxon>
        <taxon>Trichobilharzia</taxon>
    </lineage>
</organism>
<sequence length="297" mass="33191">MAPLPTVNNLSSDVTVEPQNSQPVKSYEFQSNNENIREKPDLSWSDLIPQSPDQSENDTYPMHIQTAFRIEDYPTYDQESNMSDNGNKPNQMLPIYCSIMGLIIISLLAYVVYKLWKQREASKNAKLSDAYNIGCNKNNLLDRTTCVDNHHFQHHMISSDLLNHSPQSITEITKEASNNNNNNNNDLILGHEKEPLLGKSVGLNNSSDCLEQPLTVVPMNILGVICYRLSQHGWQDLANTMNLDTNKFDKATASNASDLLTATLEAQETVESHLKSCNPDNLNNNNNTAAAVTLITI</sequence>
<keyword evidence="3" id="KW-1185">Reference proteome</keyword>
<dbReference type="AlphaFoldDB" id="A0AA85K052"/>
<accession>A0AA85K052</accession>
<feature type="transmembrane region" description="Helical" evidence="2">
    <location>
        <begin position="93"/>
        <end position="113"/>
    </location>
</feature>
<feature type="region of interest" description="Disordered" evidence="1">
    <location>
        <begin position="1"/>
        <end position="59"/>
    </location>
</feature>
<dbReference type="Gene3D" id="6.10.250.1780">
    <property type="match status" value="1"/>
</dbReference>
<evidence type="ECO:0000313" key="4">
    <source>
        <dbReference type="WBParaSite" id="TREG1_52550.2"/>
    </source>
</evidence>
<keyword evidence="2" id="KW-0472">Membrane</keyword>
<evidence type="ECO:0000313" key="3">
    <source>
        <dbReference type="Proteomes" id="UP000050795"/>
    </source>
</evidence>
<reference evidence="3" key="1">
    <citation type="submission" date="2022-06" db="EMBL/GenBank/DDBJ databases">
        <authorList>
            <person name="Berger JAMES D."/>
            <person name="Berger JAMES D."/>
        </authorList>
    </citation>
    <scope>NUCLEOTIDE SEQUENCE [LARGE SCALE GENOMIC DNA]</scope>
</reference>
<proteinExistence type="predicted"/>
<reference evidence="4" key="2">
    <citation type="submission" date="2023-11" db="UniProtKB">
        <authorList>
            <consortium name="WormBaseParasite"/>
        </authorList>
    </citation>
    <scope>IDENTIFICATION</scope>
</reference>